<feature type="region of interest" description="Disordered" evidence="7">
    <location>
        <begin position="97"/>
        <end position="121"/>
    </location>
</feature>
<dbReference type="SMART" id="SM00425">
    <property type="entry name" value="TBOX"/>
    <property type="match status" value="1"/>
</dbReference>
<dbReference type="InterPro" id="IPR046360">
    <property type="entry name" value="T-box_DNA-bd"/>
</dbReference>
<dbReference type="InterPro" id="IPR001699">
    <property type="entry name" value="TF_T-box"/>
</dbReference>
<dbReference type="GeneID" id="106476827"/>
<keyword evidence="2" id="KW-0805">Transcription regulation</keyword>
<comment type="subcellular location">
    <subcellularLocation>
        <location evidence="1 6">Nucleus</location>
    </subcellularLocation>
</comment>
<evidence type="ECO:0000256" key="4">
    <source>
        <dbReference type="ARBA" id="ARBA00023163"/>
    </source>
</evidence>
<dbReference type="PANTHER" id="PTHR11267">
    <property type="entry name" value="T-BOX PROTEIN-RELATED"/>
    <property type="match status" value="1"/>
</dbReference>
<keyword evidence="3 6" id="KW-0238">DNA-binding</keyword>
<keyword evidence="4" id="KW-0804">Transcription</keyword>
<feature type="domain" description="T-box" evidence="8">
    <location>
        <begin position="147"/>
        <end position="262"/>
    </location>
</feature>
<feature type="non-terminal residue" evidence="10">
    <location>
        <position position="262"/>
    </location>
</feature>
<proteinExistence type="predicted"/>
<dbReference type="Proteomes" id="UP000694941">
    <property type="component" value="Unplaced"/>
</dbReference>
<dbReference type="InterPro" id="IPR036960">
    <property type="entry name" value="T-box_sf"/>
</dbReference>
<dbReference type="PRINTS" id="PR00937">
    <property type="entry name" value="TBOX"/>
</dbReference>
<dbReference type="PROSITE" id="PS01264">
    <property type="entry name" value="TBOX_2"/>
    <property type="match status" value="1"/>
</dbReference>
<keyword evidence="5 6" id="KW-0539">Nucleus</keyword>
<comment type="caution">
    <text evidence="6">Lacks conserved residue(s) required for the propagation of feature annotation.</text>
</comment>
<dbReference type="InterPro" id="IPR008967">
    <property type="entry name" value="p53-like_TF_DNA-bd_sf"/>
</dbReference>
<evidence type="ECO:0000313" key="9">
    <source>
        <dbReference type="Proteomes" id="UP000694941"/>
    </source>
</evidence>
<accession>A0ABM1C267</accession>
<dbReference type="RefSeq" id="XP_013792901.1">
    <property type="nucleotide sequence ID" value="XM_013937447.1"/>
</dbReference>
<name>A0ABM1C267_LIMPO</name>
<evidence type="ECO:0000256" key="6">
    <source>
        <dbReference type="PROSITE-ProRule" id="PRU00201"/>
    </source>
</evidence>
<organism evidence="9 10">
    <name type="scientific">Limulus polyphemus</name>
    <name type="common">Atlantic horseshoe crab</name>
    <dbReference type="NCBI Taxonomy" id="6850"/>
    <lineage>
        <taxon>Eukaryota</taxon>
        <taxon>Metazoa</taxon>
        <taxon>Ecdysozoa</taxon>
        <taxon>Arthropoda</taxon>
        <taxon>Chelicerata</taxon>
        <taxon>Merostomata</taxon>
        <taxon>Xiphosura</taxon>
        <taxon>Limulidae</taxon>
        <taxon>Limulus</taxon>
    </lineage>
</organism>
<dbReference type="Pfam" id="PF00907">
    <property type="entry name" value="T-box"/>
    <property type="match status" value="1"/>
</dbReference>
<dbReference type="PROSITE" id="PS50252">
    <property type="entry name" value="TBOX_3"/>
    <property type="match status" value="1"/>
</dbReference>
<evidence type="ECO:0000256" key="5">
    <source>
        <dbReference type="ARBA" id="ARBA00023242"/>
    </source>
</evidence>
<gene>
    <name evidence="10" type="primary">LOC106476827</name>
</gene>
<sequence>MTFKRSAQMSSRAKGFTIDALLHEHPKKFFRIDYGDKNPCSQDETRKTWSAEYLISPGNIGGHFFYRTFVESDSLKTRRPVTNSSFKKYGIVGPSREEELTTSDRSVNGIDPGREEELTTSDRSVSMIDPGQEEELTTSDSSVSVQLYMQDLWVKFHLRGKEMIVTKTGRRLFPALKVKVSGLDPDGQYSMWVDVLPADSNRYRYVYANSQWMVVSKGDPPPDKTRYLHPDSPASGSHWMAKIISFDKLKLTNNKDAILEGQ</sequence>
<evidence type="ECO:0000256" key="3">
    <source>
        <dbReference type="ARBA" id="ARBA00023125"/>
    </source>
</evidence>
<dbReference type="PANTHER" id="PTHR11267:SF207">
    <property type="entry name" value="OVER COMPENSATING MALES, ISOFORM A"/>
    <property type="match status" value="1"/>
</dbReference>
<protein>
    <submittedName>
        <fullName evidence="10">T-box transcription factor TBX15-like</fullName>
    </submittedName>
</protein>
<evidence type="ECO:0000256" key="2">
    <source>
        <dbReference type="ARBA" id="ARBA00023015"/>
    </source>
</evidence>
<evidence type="ECO:0000256" key="1">
    <source>
        <dbReference type="ARBA" id="ARBA00004123"/>
    </source>
</evidence>
<dbReference type="Gene3D" id="2.60.40.820">
    <property type="entry name" value="Transcription factor, T-box"/>
    <property type="match status" value="1"/>
</dbReference>
<dbReference type="SUPFAM" id="SSF49417">
    <property type="entry name" value="p53-like transcription factors"/>
    <property type="match status" value="1"/>
</dbReference>
<evidence type="ECO:0000256" key="7">
    <source>
        <dbReference type="SAM" id="MobiDB-lite"/>
    </source>
</evidence>
<reference evidence="10" key="1">
    <citation type="submission" date="2025-08" db="UniProtKB">
        <authorList>
            <consortium name="RefSeq"/>
        </authorList>
    </citation>
    <scope>IDENTIFICATION</scope>
    <source>
        <tissue evidence="10">Muscle</tissue>
    </source>
</reference>
<evidence type="ECO:0000259" key="8">
    <source>
        <dbReference type="PROSITE" id="PS50252"/>
    </source>
</evidence>
<evidence type="ECO:0000313" key="10">
    <source>
        <dbReference type="RefSeq" id="XP_013792901.1"/>
    </source>
</evidence>
<dbReference type="InterPro" id="IPR018186">
    <property type="entry name" value="TF_T-box_CS"/>
</dbReference>
<keyword evidence="9" id="KW-1185">Reference proteome</keyword>